<evidence type="ECO:0000313" key="1">
    <source>
        <dbReference type="EMBL" id="MFD2585558.1"/>
    </source>
</evidence>
<evidence type="ECO:0008006" key="3">
    <source>
        <dbReference type="Google" id="ProtNLM"/>
    </source>
</evidence>
<comment type="caution">
    <text evidence="1">The sequence shown here is derived from an EMBL/GenBank/DDBJ whole genome shotgun (WGS) entry which is preliminary data.</text>
</comment>
<dbReference type="Proteomes" id="UP001597526">
    <property type="component" value="Unassembled WGS sequence"/>
</dbReference>
<accession>A0ABW5MT65</accession>
<name>A0ABW5MT65_9FLAO</name>
<dbReference type="EMBL" id="JBHULB010000005">
    <property type="protein sequence ID" value="MFD2585558.1"/>
    <property type="molecule type" value="Genomic_DNA"/>
</dbReference>
<organism evidence="1 2">
    <name type="scientific">Croceitalea marina</name>
    <dbReference type="NCBI Taxonomy" id="1775166"/>
    <lineage>
        <taxon>Bacteria</taxon>
        <taxon>Pseudomonadati</taxon>
        <taxon>Bacteroidota</taxon>
        <taxon>Flavobacteriia</taxon>
        <taxon>Flavobacteriales</taxon>
        <taxon>Flavobacteriaceae</taxon>
        <taxon>Croceitalea</taxon>
    </lineage>
</organism>
<evidence type="ECO:0000313" key="2">
    <source>
        <dbReference type="Proteomes" id="UP001597526"/>
    </source>
</evidence>
<dbReference type="RefSeq" id="WP_377764958.1">
    <property type="nucleotide sequence ID" value="NZ_JBHULB010000005.1"/>
</dbReference>
<reference evidence="2" key="1">
    <citation type="journal article" date="2019" name="Int. J. Syst. Evol. Microbiol.">
        <title>The Global Catalogue of Microorganisms (GCM) 10K type strain sequencing project: providing services to taxonomists for standard genome sequencing and annotation.</title>
        <authorList>
            <consortium name="The Broad Institute Genomics Platform"/>
            <consortium name="The Broad Institute Genome Sequencing Center for Infectious Disease"/>
            <person name="Wu L."/>
            <person name="Ma J."/>
        </authorList>
    </citation>
    <scope>NUCLEOTIDE SEQUENCE [LARGE SCALE GENOMIC DNA]</scope>
    <source>
        <strain evidence="2">KCTC 52368</strain>
    </source>
</reference>
<gene>
    <name evidence="1" type="ORF">ACFSQJ_01375</name>
</gene>
<keyword evidence="2" id="KW-1185">Reference proteome</keyword>
<sequence length="435" mass="50003">MFEPKNEIIIIDNNAQHLETLSKRFHTNGIGCMEFEYDAMYESPLLGVRIAFFDINLLDLGGGERRIFNTLALALKQYISIDNGPFALVFWTSNSEMIERFKEYVQNRHPDCPKPFVTKFIDKDEFLVGNDGELQNEIENILSDDVLKLMFDFESLVKSASSNVIDEIYKIIPNNDDWGANANFSVNFEKVFSKISTSMRGFDGAKNNPDRAVFEALLPILTHQVMKKVTSNKWRTYLQSLNLATKYGDLRNPNGFRESNLNSVFHIDNEPTTNDARGVVIKMNRHHQKVLGIFGMSYREWLDKFVPFKKNTEIQRASVEALIVKSELVAIEISSSCDYQQDKSRLNKYVYGVKFPIIPKNLLGSSKDSALNISNYVTSNQEFEIWLNLNYVFGARTNDKVFEKSTHLFTFKKEIMDMLGNRYANHVSRIGITSF</sequence>
<proteinExistence type="predicted"/>
<protein>
    <recommendedName>
        <fullName evidence="3">Response regulatory domain-containing protein</fullName>
    </recommendedName>
</protein>